<gene>
    <name evidence="2" type="ORF">ERS852523_00975</name>
</gene>
<dbReference type="OrthoDB" id="2066422at2"/>
<dbReference type="AlphaFoldDB" id="A0A174LHT6"/>
<dbReference type="RefSeq" id="WP_020993750.1">
    <property type="nucleotide sequence ID" value="NZ_CZAW01000008.1"/>
</dbReference>
<dbReference type="Proteomes" id="UP000095712">
    <property type="component" value="Unassembled WGS sequence"/>
</dbReference>
<dbReference type="InterPro" id="IPR010982">
    <property type="entry name" value="Lambda_DNA-bd_dom_sf"/>
</dbReference>
<protein>
    <recommendedName>
        <fullName evidence="1">HTH cro/C1-type domain-containing protein</fullName>
    </recommendedName>
</protein>
<dbReference type="InterPro" id="IPR001387">
    <property type="entry name" value="Cro/C1-type_HTH"/>
</dbReference>
<dbReference type="SUPFAM" id="SSF47413">
    <property type="entry name" value="lambda repressor-like DNA-binding domains"/>
    <property type="match status" value="1"/>
</dbReference>
<name>A0A174LHT6_9FIRM</name>
<dbReference type="EMBL" id="CZAW01000008">
    <property type="protein sequence ID" value="CUP23772.1"/>
    <property type="molecule type" value="Genomic_DNA"/>
</dbReference>
<reference evidence="2 3" key="1">
    <citation type="submission" date="2015-09" db="EMBL/GenBank/DDBJ databases">
        <authorList>
            <consortium name="Pathogen Informatics"/>
        </authorList>
    </citation>
    <scope>NUCLEOTIDE SEQUENCE [LARGE SCALE GENOMIC DNA]</scope>
    <source>
        <strain evidence="2 3">2789STDY5834911</strain>
    </source>
</reference>
<dbReference type="GO" id="GO:0003677">
    <property type="term" value="F:DNA binding"/>
    <property type="evidence" value="ECO:0007669"/>
    <property type="project" value="InterPro"/>
</dbReference>
<accession>A0A174LHT6</accession>
<dbReference type="Gene3D" id="1.10.260.40">
    <property type="entry name" value="lambda repressor-like DNA-binding domains"/>
    <property type="match status" value="1"/>
</dbReference>
<proteinExistence type="predicted"/>
<feature type="domain" description="HTH cro/C1-type" evidence="1">
    <location>
        <begin position="15"/>
        <end position="61"/>
    </location>
</feature>
<evidence type="ECO:0000259" key="1">
    <source>
        <dbReference type="Pfam" id="PF01381"/>
    </source>
</evidence>
<organism evidence="2 3">
    <name type="scientific">Blautia wexlerae</name>
    <dbReference type="NCBI Taxonomy" id="418240"/>
    <lineage>
        <taxon>Bacteria</taxon>
        <taxon>Bacillati</taxon>
        <taxon>Bacillota</taxon>
        <taxon>Clostridia</taxon>
        <taxon>Lachnospirales</taxon>
        <taxon>Lachnospiraceae</taxon>
        <taxon>Blautia</taxon>
    </lineage>
</organism>
<evidence type="ECO:0000313" key="2">
    <source>
        <dbReference type="EMBL" id="CUP23772.1"/>
    </source>
</evidence>
<dbReference type="Pfam" id="PF01381">
    <property type="entry name" value="HTH_3"/>
    <property type="match status" value="1"/>
</dbReference>
<sequence>MQKKLSPWCKKAKIAMIQNDISVNDLAEELGCSRCYLSSTLNGKKTSIEIRRRISDYLNISDSDN</sequence>
<evidence type="ECO:0000313" key="3">
    <source>
        <dbReference type="Proteomes" id="UP000095712"/>
    </source>
</evidence>
<dbReference type="CDD" id="cd00093">
    <property type="entry name" value="HTH_XRE"/>
    <property type="match status" value="1"/>
</dbReference>